<dbReference type="InterPro" id="IPR043128">
    <property type="entry name" value="Rev_trsase/Diguanyl_cyclase"/>
</dbReference>
<dbReference type="InterPro" id="IPR043502">
    <property type="entry name" value="DNA/RNA_pol_sf"/>
</dbReference>
<organism evidence="1 2">
    <name type="scientific">Oedothorax gibbosus</name>
    <dbReference type="NCBI Taxonomy" id="931172"/>
    <lineage>
        <taxon>Eukaryota</taxon>
        <taxon>Metazoa</taxon>
        <taxon>Ecdysozoa</taxon>
        <taxon>Arthropoda</taxon>
        <taxon>Chelicerata</taxon>
        <taxon>Arachnida</taxon>
        <taxon>Araneae</taxon>
        <taxon>Araneomorphae</taxon>
        <taxon>Entelegynae</taxon>
        <taxon>Araneoidea</taxon>
        <taxon>Linyphiidae</taxon>
        <taxon>Erigoninae</taxon>
        <taxon>Oedothorax</taxon>
    </lineage>
</organism>
<dbReference type="AlphaFoldDB" id="A0AAV6VNG0"/>
<dbReference type="InterPro" id="IPR050951">
    <property type="entry name" value="Retrovirus_Pol_polyprotein"/>
</dbReference>
<comment type="caution">
    <text evidence="1">The sequence shown here is derived from an EMBL/GenBank/DDBJ whole genome shotgun (WGS) entry which is preliminary data.</text>
</comment>
<dbReference type="PANTHER" id="PTHR37984">
    <property type="entry name" value="PROTEIN CBG26694"/>
    <property type="match status" value="1"/>
</dbReference>
<name>A0AAV6VNG0_9ARAC</name>
<keyword evidence="2" id="KW-1185">Reference proteome</keyword>
<evidence type="ECO:0000313" key="2">
    <source>
        <dbReference type="Proteomes" id="UP000827092"/>
    </source>
</evidence>
<reference evidence="1 2" key="1">
    <citation type="journal article" date="2022" name="Nat. Ecol. Evol.">
        <title>A masculinizing supergene underlies an exaggerated male reproductive morph in a spider.</title>
        <authorList>
            <person name="Hendrickx F."/>
            <person name="De Corte Z."/>
            <person name="Sonet G."/>
            <person name="Van Belleghem S.M."/>
            <person name="Kostlbacher S."/>
            <person name="Vangestel C."/>
        </authorList>
    </citation>
    <scope>NUCLEOTIDE SEQUENCE [LARGE SCALE GENOMIC DNA]</scope>
    <source>
        <strain evidence="1">W744_W776</strain>
    </source>
</reference>
<accession>A0AAV6VNG0</accession>
<dbReference type="PANTHER" id="PTHR37984:SF5">
    <property type="entry name" value="PROTEIN NYNRIN-LIKE"/>
    <property type="match status" value="1"/>
</dbReference>
<evidence type="ECO:0000313" key="1">
    <source>
        <dbReference type="EMBL" id="KAG8198209.1"/>
    </source>
</evidence>
<sequence>MEIDTGCAVSLINQHTYRKLGAPALRPADTALSTFTGQSILVLGTISSNARTLPFAVRDKVKDELQRLQDVGIIKPVRYSQWAAPIVPVLKIDKTSIRICGDFKLTANVAIDPDQYPLPRAEDIFASLAGGVQFSKLDLTEAYIQPTRAGRGE</sequence>
<dbReference type="SUPFAM" id="SSF56672">
    <property type="entry name" value="DNA/RNA polymerases"/>
    <property type="match status" value="1"/>
</dbReference>
<dbReference type="Gene3D" id="3.30.70.270">
    <property type="match status" value="1"/>
</dbReference>
<dbReference type="Proteomes" id="UP000827092">
    <property type="component" value="Unassembled WGS sequence"/>
</dbReference>
<dbReference type="Gene3D" id="3.10.10.10">
    <property type="entry name" value="HIV Type 1 Reverse Transcriptase, subunit A, domain 1"/>
    <property type="match status" value="1"/>
</dbReference>
<evidence type="ECO:0008006" key="3">
    <source>
        <dbReference type="Google" id="ProtNLM"/>
    </source>
</evidence>
<proteinExistence type="predicted"/>
<protein>
    <recommendedName>
        <fullName evidence="3">Peptidase A2 domain-containing protein</fullName>
    </recommendedName>
</protein>
<dbReference type="EMBL" id="JAFNEN010000042">
    <property type="protein sequence ID" value="KAG8198209.1"/>
    <property type="molecule type" value="Genomic_DNA"/>
</dbReference>
<gene>
    <name evidence="1" type="ORF">JTE90_015306</name>
</gene>
<dbReference type="GO" id="GO:0071897">
    <property type="term" value="P:DNA biosynthetic process"/>
    <property type="evidence" value="ECO:0007669"/>
    <property type="project" value="UniProtKB-ARBA"/>
</dbReference>